<dbReference type="EMBL" id="CAFBNF010000167">
    <property type="protein sequence ID" value="CAB4950940.1"/>
    <property type="molecule type" value="Genomic_DNA"/>
</dbReference>
<reference evidence="1" key="1">
    <citation type="submission" date="2020-05" db="EMBL/GenBank/DDBJ databases">
        <authorList>
            <person name="Chiriac C."/>
            <person name="Salcher M."/>
            <person name="Ghai R."/>
            <person name="Kavagutti S V."/>
        </authorList>
    </citation>
    <scope>NUCLEOTIDE SEQUENCE</scope>
</reference>
<name>A0A6J7K4F3_9ZZZZ</name>
<proteinExistence type="predicted"/>
<organism evidence="1">
    <name type="scientific">freshwater metagenome</name>
    <dbReference type="NCBI Taxonomy" id="449393"/>
    <lineage>
        <taxon>unclassified sequences</taxon>
        <taxon>metagenomes</taxon>
        <taxon>ecological metagenomes</taxon>
    </lineage>
</organism>
<sequence>MPSTSAIESEMKSSLVVVLFPYWPMGERILLPSGLLSTAAPRTSEKLKPYLPSTHADMRTAPAISRPNLMICTQVVALMPPISTYTTMRRPTTAIVIDCPRPSC</sequence>
<protein>
    <submittedName>
        <fullName evidence="1">Unannotated protein</fullName>
    </submittedName>
</protein>
<accession>A0A6J7K4F3</accession>
<gene>
    <name evidence="1" type="ORF">UFOPK3773_01402</name>
</gene>
<evidence type="ECO:0000313" key="1">
    <source>
        <dbReference type="EMBL" id="CAB4950940.1"/>
    </source>
</evidence>
<dbReference type="AlphaFoldDB" id="A0A6J7K4F3"/>